<keyword evidence="2" id="KW-0472">Membrane</keyword>
<feature type="compositionally biased region" description="Basic and acidic residues" evidence="1">
    <location>
        <begin position="112"/>
        <end position="125"/>
    </location>
</feature>
<proteinExistence type="predicted"/>
<reference evidence="3 4" key="1">
    <citation type="journal article" date="2018" name="Sci. Rep.">
        <title>Comparative genomics provides insights into the lifestyle and reveals functional heterogeneity of dark septate endophytic fungi.</title>
        <authorList>
            <person name="Knapp D.G."/>
            <person name="Nemeth J.B."/>
            <person name="Barry K."/>
            <person name="Hainaut M."/>
            <person name="Henrissat B."/>
            <person name="Johnson J."/>
            <person name="Kuo A."/>
            <person name="Lim J.H.P."/>
            <person name="Lipzen A."/>
            <person name="Nolan M."/>
            <person name="Ohm R.A."/>
            <person name="Tamas L."/>
            <person name="Grigoriev I.V."/>
            <person name="Spatafora J.W."/>
            <person name="Nagy L.G."/>
            <person name="Kovacs G.M."/>
        </authorList>
    </citation>
    <scope>NUCLEOTIDE SEQUENCE [LARGE SCALE GENOMIC DNA]</scope>
    <source>
        <strain evidence="3 4">DSE2036</strain>
    </source>
</reference>
<keyword evidence="2" id="KW-0812">Transmembrane</keyword>
<keyword evidence="4" id="KW-1185">Reference proteome</keyword>
<name>A0A2V1E3E3_9PLEO</name>
<dbReference type="AlphaFoldDB" id="A0A2V1E3E3"/>
<feature type="region of interest" description="Disordered" evidence="1">
    <location>
        <begin position="1"/>
        <end position="44"/>
    </location>
</feature>
<sequence>MQNSTSCKSTGNAKRTSDTSLWGQAPSTASIKGPTIHEAIPSLSNTKKKTKTPDFVLHATIIFSVGRLGSALWVVGRAAGICGVILGLLSHLFMPAAVYGRFHPNPTSSRLGSEHTRADTHDKQSGFESSNNIFEPSVSIRSKLLSDWILYLYNTTPCWRH</sequence>
<feature type="transmembrane region" description="Helical" evidence="2">
    <location>
        <begin position="78"/>
        <end position="100"/>
    </location>
</feature>
<evidence type="ECO:0000256" key="2">
    <source>
        <dbReference type="SAM" id="Phobius"/>
    </source>
</evidence>
<accession>A0A2V1E3E3</accession>
<dbReference type="EMBL" id="KZ805316">
    <property type="protein sequence ID" value="PVI05063.1"/>
    <property type="molecule type" value="Genomic_DNA"/>
</dbReference>
<keyword evidence="2" id="KW-1133">Transmembrane helix</keyword>
<evidence type="ECO:0000313" key="4">
    <source>
        <dbReference type="Proteomes" id="UP000244855"/>
    </source>
</evidence>
<feature type="region of interest" description="Disordered" evidence="1">
    <location>
        <begin position="108"/>
        <end position="128"/>
    </location>
</feature>
<dbReference type="Proteomes" id="UP000244855">
    <property type="component" value="Unassembled WGS sequence"/>
</dbReference>
<gene>
    <name evidence="3" type="ORF">DM02DRAFT_125998</name>
</gene>
<feature type="compositionally biased region" description="Polar residues" evidence="1">
    <location>
        <begin position="1"/>
        <end position="30"/>
    </location>
</feature>
<feature type="transmembrane region" description="Helical" evidence="2">
    <location>
        <begin position="55"/>
        <end position="72"/>
    </location>
</feature>
<organism evidence="3 4">
    <name type="scientific">Periconia macrospinosa</name>
    <dbReference type="NCBI Taxonomy" id="97972"/>
    <lineage>
        <taxon>Eukaryota</taxon>
        <taxon>Fungi</taxon>
        <taxon>Dikarya</taxon>
        <taxon>Ascomycota</taxon>
        <taxon>Pezizomycotina</taxon>
        <taxon>Dothideomycetes</taxon>
        <taxon>Pleosporomycetidae</taxon>
        <taxon>Pleosporales</taxon>
        <taxon>Massarineae</taxon>
        <taxon>Periconiaceae</taxon>
        <taxon>Periconia</taxon>
    </lineage>
</organism>
<protein>
    <submittedName>
        <fullName evidence="3">Uncharacterized protein</fullName>
    </submittedName>
</protein>
<evidence type="ECO:0000256" key="1">
    <source>
        <dbReference type="SAM" id="MobiDB-lite"/>
    </source>
</evidence>
<evidence type="ECO:0000313" key="3">
    <source>
        <dbReference type="EMBL" id="PVI05063.1"/>
    </source>
</evidence>